<feature type="non-terminal residue" evidence="1">
    <location>
        <position position="1"/>
    </location>
</feature>
<accession>X1ACT0</accession>
<protein>
    <submittedName>
        <fullName evidence="1">Uncharacterized protein</fullName>
    </submittedName>
</protein>
<evidence type="ECO:0000313" key="1">
    <source>
        <dbReference type="EMBL" id="GAG80290.1"/>
    </source>
</evidence>
<dbReference type="EMBL" id="BART01009737">
    <property type="protein sequence ID" value="GAG80290.1"/>
    <property type="molecule type" value="Genomic_DNA"/>
</dbReference>
<gene>
    <name evidence="1" type="ORF">S01H4_21479</name>
</gene>
<proteinExistence type="predicted"/>
<sequence>SSYKGLPKETILLADVQTIQGQHVTDHLWFNNTKGFKALGTLYPGDIVAFDARVRPYVKGYVGRDEDKREIDYKLSHPTKLVILGKAACRKIYNICEKCGYANEGSSDRCRRCGSPFEEQLEVPKVIEPKLKQRTLEEEFRSIMESIGVISKKRKH</sequence>
<organism evidence="1">
    <name type="scientific">marine sediment metagenome</name>
    <dbReference type="NCBI Taxonomy" id="412755"/>
    <lineage>
        <taxon>unclassified sequences</taxon>
        <taxon>metagenomes</taxon>
        <taxon>ecological metagenomes</taxon>
    </lineage>
</organism>
<dbReference type="AlphaFoldDB" id="X1ACT0"/>
<reference evidence="1" key="1">
    <citation type="journal article" date="2014" name="Front. Microbiol.">
        <title>High frequency of phylogenetically diverse reductive dehalogenase-homologous genes in deep subseafloor sedimentary metagenomes.</title>
        <authorList>
            <person name="Kawai M."/>
            <person name="Futagami T."/>
            <person name="Toyoda A."/>
            <person name="Takaki Y."/>
            <person name="Nishi S."/>
            <person name="Hori S."/>
            <person name="Arai W."/>
            <person name="Tsubouchi T."/>
            <person name="Morono Y."/>
            <person name="Uchiyama I."/>
            <person name="Ito T."/>
            <person name="Fujiyama A."/>
            <person name="Inagaki F."/>
            <person name="Takami H."/>
        </authorList>
    </citation>
    <scope>NUCLEOTIDE SEQUENCE</scope>
    <source>
        <strain evidence="1">Expedition CK06-06</strain>
    </source>
</reference>
<comment type="caution">
    <text evidence="1">The sequence shown here is derived from an EMBL/GenBank/DDBJ whole genome shotgun (WGS) entry which is preliminary data.</text>
</comment>
<name>X1ACT0_9ZZZZ</name>